<evidence type="ECO:0000313" key="1">
    <source>
        <dbReference type="EMBL" id="AYO31726.1"/>
    </source>
</evidence>
<dbReference type="RefSeq" id="WP_122015457.1">
    <property type="nucleotide sequence ID" value="NZ_CP033169.1"/>
</dbReference>
<keyword evidence="2" id="KW-1185">Reference proteome</keyword>
<reference evidence="1 2" key="1">
    <citation type="submission" date="2018-10" db="EMBL/GenBank/DDBJ databases">
        <authorList>
            <person name="Zhang X."/>
        </authorList>
    </citation>
    <scope>NUCLEOTIDE SEQUENCE [LARGE SCALE GENOMIC DNA]</scope>
    <source>
        <strain evidence="1 2">SK-G1</strain>
    </source>
</reference>
<proteinExistence type="predicted"/>
<accession>A0A3G2R8G2</accession>
<dbReference type="Proteomes" id="UP000280960">
    <property type="component" value="Chromosome"/>
</dbReference>
<organism evidence="1 2">
    <name type="scientific">Biomaibacter acetigenes</name>
    <dbReference type="NCBI Taxonomy" id="2316383"/>
    <lineage>
        <taxon>Bacteria</taxon>
        <taxon>Bacillati</taxon>
        <taxon>Bacillota</taxon>
        <taxon>Clostridia</taxon>
        <taxon>Thermosediminibacterales</taxon>
        <taxon>Tepidanaerobacteraceae</taxon>
        <taxon>Biomaibacter</taxon>
    </lineage>
</organism>
<gene>
    <name evidence="1" type="ORF">D2962_14985</name>
</gene>
<name>A0A3G2R8G2_9FIRM</name>
<dbReference type="EMBL" id="CP033169">
    <property type="protein sequence ID" value="AYO31726.1"/>
    <property type="molecule type" value="Genomic_DNA"/>
</dbReference>
<dbReference type="KEGG" id="bacg:D2962_14985"/>
<dbReference type="AlphaFoldDB" id="A0A3G2R8G2"/>
<protein>
    <submittedName>
        <fullName evidence="1">Zinc ribbon domain-containing protein</fullName>
    </submittedName>
</protein>
<evidence type="ECO:0000313" key="2">
    <source>
        <dbReference type="Proteomes" id="UP000280960"/>
    </source>
</evidence>
<sequence length="79" mass="8358">MYYNFICNKCGEAFEIEASVSQISKGLKISCSKCSSSDVRRDYSTIFIGKKGNTDSGMVDIRNLSPGDGCAPGCGSCGV</sequence>